<dbReference type="Proteomes" id="UP000051054">
    <property type="component" value="Unassembled WGS sequence"/>
</dbReference>
<organism evidence="2 3">
    <name type="scientific">Ligilactobacillus hayakitensis DSM 18933 = JCM 14209</name>
    <dbReference type="NCBI Taxonomy" id="1423755"/>
    <lineage>
        <taxon>Bacteria</taxon>
        <taxon>Bacillati</taxon>
        <taxon>Bacillota</taxon>
        <taxon>Bacilli</taxon>
        <taxon>Lactobacillales</taxon>
        <taxon>Lactobacillaceae</taxon>
        <taxon>Ligilactobacillus</taxon>
    </lineage>
</organism>
<keyword evidence="3" id="KW-1185">Reference proteome</keyword>
<feature type="transmembrane region" description="Helical" evidence="1">
    <location>
        <begin position="163"/>
        <end position="181"/>
    </location>
</feature>
<feature type="transmembrane region" description="Helical" evidence="1">
    <location>
        <begin position="111"/>
        <end position="129"/>
    </location>
</feature>
<feature type="transmembrane region" description="Helical" evidence="1">
    <location>
        <begin position="235"/>
        <end position="253"/>
    </location>
</feature>
<evidence type="ECO:0000256" key="1">
    <source>
        <dbReference type="SAM" id="Phobius"/>
    </source>
</evidence>
<feature type="transmembrane region" description="Helical" evidence="1">
    <location>
        <begin position="141"/>
        <end position="157"/>
    </location>
</feature>
<feature type="transmembrane region" description="Helical" evidence="1">
    <location>
        <begin position="188"/>
        <end position="204"/>
    </location>
</feature>
<feature type="transmembrane region" description="Helical" evidence="1">
    <location>
        <begin position="210"/>
        <end position="228"/>
    </location>
</feature>
<dbReference type="PATRIC" id="fig|1423755.3.peg.1255"/>
<feature type="transmembrane region" description="Helical" evidence="1">
    <location>
        <begin position="79"/>
        <end position="99"/>
    </location>
</feature>
<comment type="caution">
    <text evidence="2">The sequence shown here is derived from an EMBL/GenBank/DDBJ whole genome shotgun (WGS) entry which is preliminary data.</text>
</comment>
<gene>
    <name evidence="2" type="ORF">FC40_GL001190</name>
</gene>
<evidence type="ECO:0000313" key="3">
    <source>
        <dbReference type="Proteomes" id="UP000051054"/>
    </source>
</evidence>
<keyword evidence="1" id="KW-0472">Membrane</keyword>
<sequence>MKIKSYFNRMTPSMIVVTIVGLIGSILILSPKMMMIYIPNNEQLNLMKEAQLYYKGDSNNILEYSKYILSDNQLTERHYFFTAQLVFLKFAVIFNQLLYSSTEFDIRFLGMTYLGFYLCGLYWLTKVVFPRNTKPKNRIEALFLGLVAALLGGLRYFNSFYNFPVTLITIIYITAACFNLIRLNRVKFEGIFISLLISTSLLVTNDFKNWWMAGIFFILLCVIVWMRLSDAKKRMYFIASAFLMMIISGWATYHFNNPKNLAVPQNKVQLKNKLSKLPPNKNDF</sequence>
<evidence type="ECO:0000313" key="2">
    <source>
        <dbReference type="EMBL" id="KRM17418.1"/>
    </source>
</evidence>
<dbReference type="OrthoDB" id="129479at2"/>
<proteinExistence type="predicted"/>
<dbReference type="EMBL" id="AZGD01000106">
    <property type="protein sequence ID" value="KRM17418.1"/>
    <property type="molecule type" value="Genomic_DNA"/>
</dbReference>
<feature type="transmembrane region" description="Helical" evidence="1">
    <location>
        <begin position="12"/>
        <end position="29"/>
    </location>
</feature>
<dbReference type="AlphaFoldDB" id="A0A0R1WHB6"/>
<accession>A0A0R1WHB6</accession>
<reference evidence="2 3" key="1">
    <citation type="journal article" date="2015" name="Genome Announc.">
        <title>Expanding the biotechnology potential of lactobacilli through comparative genomics of 213 strains and associated genera.</title>
        <authorList>
            <person name="Sun Z."/>
            <person name="Harris H.M."/>
            <person name="McCann A."/>
            <person name="Guo C."/>
            <person name="Argimon S."/>
            <person name="Zhang W."/>
            <person name="Yang X."/>
            <person name="Jeffery I.B."/>
            <person name="Cooney J.C."/>
            <person name="Kagawa T.F."/>
            <person name="Liu W."/>
            <person name="Song Y."/>
            <person name="Salvetti E."/>
            <person name="Wrobel A."/>
            <person name="Rasinkangas P."/>
            <person name="Parkhill J."/>
            <person name="Rea M.C."/>
            <person name="O'Sullivan O."/>
            <person name="Ritari J."/>
            <person name="Douillard F.P."/>
            <person name="Paul Ross R."/>
            <person name="Yang R."/>
            <person name="Briner A.E."/>
            <person name="Felis G.E."/>
            <person name="de Vos W.M."/>
            <person name="Barrangou R."/>
            <person name="Klaenhammer T.R."/>
            <person name="Caufield P.W."/>
            <person name="Cui Y."/>
            <person name="Zhang H."/>
            <person name="O'Toole P.W."/>
        </authorList>
    </citation>
    <scope>NUCLEOTIDE SEQUENCE [LARGE SCALE GENOMIC DNA]</scope>
    <source>
        <strain evidence="2 3">DSM 18933</strain>
    </source>
</reference>
<keyword evidence="1" id="KW-0812">Transmembrane</keyword>
<name>A0A0R1WHB6_9LACO</name>
<protein>
    <recommendedName>
        <fullName evidence="4">Glycosyltransferase RgtA/B/C/D-like domain-containing protein</fullName>
    </recommendedName>
</protein>
<keyword evidence="1" id="KW-1133">Transmembrane helix</keyword>
<dbReference type="STRING" id="1423755.FC40_GL001190"/>
<evidence type="ECO:0008006" key="4">
    <source>
        <dbReference type="Google" id="ProtNLM"/>
    </source>
</evidence>
<dbReference type="RefSeq" id="WP_025022857.1">
    <property type="nucleotide sequence ID" value="NZ_AZGD01000106.1"/>
</dbReference>